<gene>
    <name evidence="1" type="ORF">GIV53_10760</name>
</gene>
<dbReference type="Proteomes" id="UP000814010">
    <property type="component" value="Unassembled WGS sequence"/>
</dbReference>
<accession>A0A9Q4A433</accession>
<reference evidence="1" key="1">
    <citation type="submission" date="2019-11" db="EMBL/GenBank/DDBJ databases">
        <title>Epiphytic Pseudomonas syringae from cherry orchards.</title>
        <authorList>
            <person name="Hulin M.T."/>
        </authorList>
    </citation>
    <scope>NUCLEOTIDE SEQUENCE</scope>
    <source>
        <strain evidence="1">PA-2-5E</strain>
    </source>
</reference>
<comment type="caution">
    <text evidence="1">The sequence shown here is derived from an EMBL/GenBank/DDBJ whole genome shotgun (WGS) entry which is preliminary data.</text>
</comment>
<sequence>MSALRVGGNEVILASSLLVPEGDSVEFDLDVGESEKFFCIFKFEREPGSTDKPSMSFEGVEGDGVERCIFTFRNFNKPTGHSIVNPIEFAEDNMGRNFYILGTVYGYKTSHRIEFQIMAGPKNEQ</sequence>
<dbReference type="InterPro" id="IPR049197">
    <property type="entry name" value="DUF6864"/>
</dbReference>
<dbReference type="Pfam" id="PF21732">
    <property type="entry name" value="DUF6864"/>
    <property type="match status" value="1"/>
</dbReference>
<protein>
    <submittedName>
        <fullName evidence="1">Uncharacterized protein</fullName>
    </submittedName>
</protein>
<evidence type="ECO:0000313" key="2">
    <source>
        <dbReference type="Proteomes" id="UP000814010"/>
    </source>
</evidence>
<evidence type="ECO:0000313" key="1">
    <source>
        <dbReference type="EMBL" id="MCF5629778.1"/>
    </source>
</evidence>
<dbReference type="RefSeq" id="WP_152531730.1">
    <property type="nucleotide sequence ID" value="NZ_CAWQUS010000064.1"/>
</dbReference>
<dbReference type="EMBL" id="WKAE01000091">
    <property type="protein sequence ID" value="MCF5629778.1"/>
    <property type="molecule type" value="Genomic_DNA"/>
</dbReference>
<proteinExistence type="predicted"/>
<dbReference type="AlphaFoldDB" id="A0A9Q4A433"/>
<name>A0A9Q4A433_PSESX</name>
<organism evidence="1 2">
    <name type="scientific">Pseudomonas syringae</name>
    <dbReference type="NCBI Taxonomy" id="317"/>
    <lineage>
        <taxon>Bacteria</taxon>
        <taxon>Pseudomonadati</taxon>
        <taxon>Pseudomonadota</taxon>
        <taxon>Gammaproteobacteria</taxon>
        <taxon>Pseudomonadales</taxon>
        <taxon>Pseudomonadaceae</taxon>
        <taxon>Pseudomonas</taxon>
    </lineage>
</organism>